<evidence type="ECO:0000313" key="10">
    <source>
        <dbReference type="Proteomes" id="UP000002320"/>
    </source>
</evidence>
<dbReference type="VEuPathDB" id="VectorBase:CPIJ004208"/>
<dbReference type="InterPro" id="IPR013259">
    <property type="entry name" value="Sulfakinin"/>
</dbReference>
<proteinExistence type="inferred from homology"/>
<reference evidence="8" key="1">
    <citation type="submission" date="2007-03" db="EMBL/GenBank/DDBJ databases">
        <title>Annotation of Culex pipiens quinquefasciatus.</title>
        <authorList>
            <consortium name="The Broad Institute Genome Sequencing Platform"/>
            <person name="Atkinson P.W."/>
            <person name="Hemingway J."/>
            <person name="Christensen B.M."/>
            <person name="Higgs S."/>
            <person name="Kodira C."/>
            <person name="Hannick L."/>
            <person name="Megy K."/>
            <person name="O'Leary S."/>
            <person name="Pearson M."/>
            <person name="Haas B.J."/>
            <person name="Mauceli E."/>
            <person name="Wortman J.R."/>
            <person name="Lee N.H."/>
            <person name="Guigo R."/>
            <person name="Stanke M."/>
            <person name="Alvarado L."/>
            <person name="Amedeo P."/>
            <person name="Antoine C.H."/>
            <person name="Arensburger P."/>
            <person name="Bidwell S.L."/>
            <person name="Crawford M."/>
            <person name="Camaro F."/>
            <person name="Devon K."/>
            <person name="Engels R."/>
            <person name="Hammond M."/>
            <person name="Howarth C."/>
            <person name="Koehrsen M."/>
            <person name="Lawson D."/>
            <person name="Montgomery P."/>
            <person name="Nene V."/>
            <person name="Nusbaum C."/>
            <person name="Puiu D."/>
            <person name="Romero-Severson J."/>
            <person name="Severson D.W."/>
            <person name="Shumway M."/>
            <person name="Sisk P."/>
            <person name="Stolte C."/>
            <person name="Zeng Q."/>
            <person name="Eisenstadt E."/>
            <person name="Fraser-Liggett C."/>
            <person name="Strausberg R."/>
            <person name="Galagan J."/>
            <person name="Birren B."/>
            <person name="Collins F.H."/>
        </authorList>
    </citation>
    <scope>NUCLEOTIDE SEQUENCE [LARGE SCALE GENOMIC DNA]</scope>
    <source>
        <strain evidence="8">JHB</strain>
    </source>
</reference>
<evidence type="ECO:0000256" key="1">
    <source>
        <dbReference type="ARBA" id="ARBA00004613"/>
    </source>
</evidence>
<dbReference type="eggNOG" id="ENOG502SESC">
    <property type="taxonomic scope" value="Eukaryota"/>
</dbReference>
<dbReference type="GO" id="GO:0005576">
    <property type="term" value="C:extracellular region"/>
    <property type="evidence" value="ECO:0007669"/>
    <property type="project" value="UniProtKB-SubCell"/>
</dbReference>
<evidence type="ECO:0000256" key="6">
    <source>
        <dbReference type="SAM" id="MobiDB-lite"/>
    </source>
</evidence>
<keyword evidence="4" id="KW-0027">Amidation</keyword>
<sequence length="170" mass="18543">MARLSVTILATLILYLAYQTLASEAVPTGSGNSKLLSSSVDTSENLLSDENLNKLQTAWFKSAYNRRSSPVGGSDARAAVATYPVLRRTAPAVAAPNPMGYFADISLLDDEDIQKRFDDYGHMRFGKRGGEGDQFDDYGHMRFGRRQCAEPESPQSVESKEMSCKGAFGS</sequence>
<feature type="chain" id="PRO_5011407820" evidence="7">
    <location>
        <begin position="23"/>
        <end position="170"/>
    </location>
</feature>
<evidence type="ECO:0000256" key="4">
    <source>
        <dbReference type="ARBA" id="ARBA00022815"/>
    </source>
</evidence>
<evidence type="ECO:0000313" key="9">
    <source>
        <dbReference type="EnsemblMetazoa" id="CPIJ004208-PA"/>
    </source>
</evidence>
<dbReference type="GO" id="GO:0007218">
    <property type="term" value="P:neuropeptide signaling pathway"/>
    <property type="evidence" value="ECO:0007669"/>
    <property type="project" value="UniProtKB-KW"/>
</dbReference>
<dbReference type="Proteomes" id="UP000002320">
    <property type="component" value="Unassembled WGS sequence"/>
</dbReference>
<dbReference type="EnsemblMetazoa" id="CPIJ004208-RA">
    <property type="protein sequence ID" value="CPIJ004208-PA"/>
    <property type="gene ID" value="CPIJ004208"/>
</dbReference>
<dbReference type="STRING" id="7176.B0WBY7"/>
<comment type="subcellular location">
    <subcellularLocation>
        <location evidence="1">Secreted</location>
    </subcellularLocation>
</comment>
<evidence type="ECO:0000256" key="5">
    <source>
        <dbReference type="ARBA" id="ARBA00023320"/>
    </source>
</evidence>
<dbReference type="Pfam" id="PF08257">
    <property type="entry name" value="Sulfakinin"/>
    <property type="match status" value="2"/>
</dbReference>
<dbReference type="HOGENOM" id="CLU_1572161_0_0_1"/>
<dbReference type="InterPro" id="IPR013152">
    <property type="entry name" value="Gastrin/cholecystokinin_CS"/>
</dbReference>
<organism>
    <name type="scientific">Culex quinquefasciatus</name>
    <name type="common">Southern house mosquito</name>
    <name type="synonym">Culex pungens</name>
    <dbReference type="NCBI Taxonomy" id="7176"/>
    <lineage>
        <taxon>Eukaryota</taxon>
        <taxon>Metazoa</taxon>
        <taxon>Ecdysozoa</taxon>
        <taxon>Arthropoda</taxon>
        <taxon>Hexapoda</taxon>
        <taxon>Insecta</taxon>
        <taxon>Pterygota</taxon>
        <taxon>Neoptera</taxon>
        <taxon>Endopterygota</taxon>
        <taxon>Diptera</taxon>
        <taxon>Nematocera</taxon>
        <taxon>Culicoidea</taxon>
        <taxon>Culicidae</taxon>
        <taxon>Culicinae</taxon>
        <taxon>Culicini</taxon>
        <taxon>Culex</taxon>
        <taxon>Culex</taxon>
    </lineage>
</organism>
<dbReference type="PROSITE" id="PS00259">
    <property type="entry name" value="GASTRIN"/>
    <property type="match status" value="1"/>
</dbReference>
<keyword evidence="10" id="KW-1185">Reference proteome</keyword>
<keyword evidence="5" id="KW-0527">Neuropeptide</keyword>
<feature type="signal peptide" evidence="7">
    <location>
        <begin position="1"/>
        <end position="22"/>
    </location>
</feature>
<dbReference type="KEGG" id="cqu:CpipJ_CPIJ004208"/>
<keyword evidence="7" id="KW-0732">Signal</keyword>
<gene>
    <name evidence="9" type="primary">6036128</name>
    <name evidence="8" type="ORF">CpipJ_CPIJ004208</name>
</gene>
<name>B0WBY7_CULQU</name>
<dbReference type="AlphaFoldDB" id="B0WBY7"/>
<evidence type="ECO:0000313" key="8">
    <source>
        <dbReference type="EMBL" id="EDS43001.1"/>
    </source>
</evidence>
<evidence type="ECO:0000256" key="7">
    <source>
        <dbReference type="SAM" id="SignalP"/>
    </source>
</evidence>
<dbReference type="InParanoid" id="B0WBY7"/>
<protein>
    <submittedName>
        <fullName evidence="8 9">Sulfakinin</fullName>
    </submittedName>
</protein>
<dbReference type="VEuPathDB" id="VectorBase:CQUJHB012288"/>
<evidence type="ECO:0000256" key="2">
    <source>
        <dbReference type="ARBA" id="ARBA00006273"/>
    </source>
</evidence>
<dbReference type="EMBL" id="DS231883">
    <property type="protein sequence ID" value="EDS43001.1"/>
    <property type="molecule type" value="Genomic_DNA"/>
</dbReference>
<comment type="similarity">
    <text evidence="2">Belongs to the gastrin/cholecystokinin family.</text>
</comment>
<accession>B0WBY7</accession>
<dbReference type="OrthoDB" id="6360815at2759"/>
<feature type="region of interest" description="Disordered" evidence="6">
    <location>
        <begin position="146"/>
        <end position="170"/>
    </location>
</feature>
<reference evidence="9" key="2">
    <citation type="submission" date="2021-02" db="UniProtKB">
        <authorList>
            <consortium name="EnsemblMetazoa"/>
        </authorList>
    </citation>
    <scope>IDENTIFICATION</scope>
    <source>
        <strain evidence="9">JHB</strain>
    </source>
</reference>
<evidence type="ECO:0000256" key="3">
    <source>
        <dbReference type="ARBA" id="ARBA00022525"/>
    </source>
</evidence>
<keyword evidence="3" id="KW-0964">Secreted</keyword>